<gene>
    <name evidence="1" type="ORF">CR203_09640</name>
</gene>
<accession>A0A3A9KD91</accession>
<proteinExistence type="predicted"/>
<name>A0A3A9KD91_9BACI</name>
<evidence type="ECO:0000313" key="1">
    <source>
        <dbReference type="EMBL" id="RKL67603.1"/>
    </source>
</evidence>
<dbReference type="OrthoDB" id="2474248at2"/>
<organism evidence="1 2">
    <name type="scientific">Salipaludibacillus neizhouensis</name>
    <dbReference type="NCBI Taxonomy" id="885475"/>
    <lineage>
        <taxon>Bacteria</taxon>
        <taxon>Bacillati</taxon>
        <taxon>Bacillota</taxon>
        <taxon>Bacilli</taxon>
        <taxon>Bacillales</taxon>
        <taxon>Bacillaceae</taxon>
    </lineage>
</organism>
<dbReference type="EMBL" id="PDOE01000003">
    <property type="protein sequence ID" value="RKL67603.1"/>
    <property type="molecule type" value="Genomic_DNA"/>
</dbReference>
<evidence type="ECO:0000313" key="2">
    <source>
        <dbReference type="Proteomes" id="UP000281498"/>
    </source>
</evidence>
<protein>
    <submittedName>
        <fullName evidence="1">Stage VI sporulation protein F</fullName>
    </submittedName>
</protein>
<dbReference type="Proteomes" id="UP000281498">
    <property type="component" value="Unassembled WGS sequence"/>
</dbReference>
<dbReference type="AlphaFoldDB" id="A0A3A9KD91"/>
<sequence>MEEGKNHSIFDQLEGKTNVKQQDLFNLAQSVNQKDLSKEENVRQLIHQVATVANVPVSKEKEDELVRAITNNEVPMDFGSLAKMFQKTK</sequence>
<dbReference type="Pfam" id="PF14069">
    <property type="entry name" value="SpoVIF"/>
    <property type="match status" value="1"/>
</dbReference>
<comment type="caution">
    <text evidence="1">The sequence shown here is derived from an EMBL/GenBank/DDBJ whole genome shotgun (WGS) entry which is preliminary data.</text>
</comment>
<reference evidence="1 2" key="1">
    <citation type="submission" date="2017-10" db="EMBL/GenBank/DDBJ databases">
        <title>Bacillus sp. nov., a halophilic bacterium isolated from a Keqin Lake.</title>
        <authorList>
            <person name="Wang H."/>
        </authorList>
    </citation>
    <scope>NUCLEOTIDE SEQUENCE [LARGE SCALE GENOMIC DNA]</scope>
    <source>
        <strain evidence="1 2">KCTC 13187</strain>
    </source>
</reference>
<keyword evidence="2" id="KW-1185">Reference proteome</keyword>
<dbReference type="InterPro" id="IPR025942">
    <property type="entry name" value="SpoVIF"/>
</dbReference>
<dbReference type="RefSeq" id="WP_110935233.1">
    <property type="nucleotide sequence ID" value="NZ_KZ614146.1"/>
</dbReference>